<reference evidence="1" key="1">
    <citation type="submission" date="2022-06" db="EMBL/GenBank/DDBJ databases">
        <title>Genome public.</title>
        <authorList>
            <person name="Sun Q."/>
        </authorList>
    </citation>
    <scope>NUCLEOTIDE SEQUENCE</scope>
    <source>
        <strain evidence="1">CWNU-1</strain>
    </source>
</reference>
<evidence type="ECO:0000313" key="2">
    <source>
        <dbReference type="Proteomes" id="UP001431429"/>
    </source>
</evidence>
<proteinExistence type="predicted"/>
<gene>
    <name evidence="1" type="ORF">NBG84_07695</name>
</gene>
<accession>A0ABT0UIX4</accession>
<name>A0ABT0UIX4_9ACTN</name>
<organism evidence="1 2">
    <name type="scientific">Streptomyces albipurpureus</name>
    <dbReference type="NCBI Taxonomy" id="2897419"/>
    <lineage>
        <taxon>Bacteria</taxon>
        <taxon>Bacillati</taxon>
        <taxon>Actinomycetota</taxon>
        <taxon>Actinomycetes</taxon>
        <taxon>Kitasatosporales</taxon>
        <taxon>Streptomycetaceae</taxon>
        <taxon>Streptomyces</taxon>
    </lineage>
</organism>
<comment type="caution">
    <text evidence="1">The sequence shown here is derived from an EMBL/GenBank/DDBJ whole genome shotgun (WGS) entry which is preliminary data.</text>
</comment>
<sequence>MTRTAAASVYAVVDALERRAVTRGISVPALTSVRELVANGEPDMAIDYLVNTVNSFRLLLGRAEYTRLLSAAAELDYDADDLTDLEPRLLVADPDQA</sequence>
<dbReference type="EMBL" id="JAMQAW010000007">
    <property type="protein sequence ID" value="MCM2388187.1"/>
    <property type="molecule type" value="Genomic_DNA"/>
</dbReference>
<keyword evidence="2" id="KW-1185">Reference proteome</keyword>
<protein>
    <submittedName>
        <fullName evidence="1">Uncharacterized protein</fullName>
    </submittedName>
</protein>
<evidence type="ECO:0000313" key="1">
    <source>
        <dbReference type="EMBL" id="MCM2388187.1"/>
    </source>
</evidence>
<dbReference type="Proteomes" id="UP001431429">
    <property type="component" value="Unassembled WGS sequence"/>
</dbReference>
<dbReference type="RefSeq" id="WP_250918808.1">
    <property type="nucleotide sequence ID" value="NZ_JAMQAW010000007.1"/>
</dbReference>